<dbReference type="Pfam" id="PF07734">
    <property type="entry name" value="FBA_1"/>
    <property type="match status" value="1"/>
</dbReference>
<gene>
    <name evidence="3" type="ORF">COLO4_31760</name>
</gene>
<proteinExistence type="predicted"/>
<dbReference type="Proteomes" id="UP000187203">
    <property type="component" value="Unassembled WGS sequence"/>
</dbReference>
<evidence type="ECO:0000259" key="1">
    <source>
        <dbReference type="Pfam" id="PF00646"/>
    </source>
</evidence>
<dbReference type="Pfam" id="PF00646">
    <property type="entry name" value="F-box"/>
    <property type="match status" value="1"/>
</dbReference>
<dbReference type="OrthoDB" id="605328at2759"/>
<accession>A0A1R3H3G6</accession>
<evidence type="ECO:0000259" key="2">
    <source>
        <dbReference type="Pfam" id="PF07734"/>
    </source>
</evidence>
<keyword evidence="4" id="KW-1185">Reference proteome</keyword>
<dbReference type="STRING" id="93759.A0A1R3H3G6"/>
<reference evidence="4" key="1">
    <citation type="submission" date="2013-09" db="EMBL/GenBank/DDBJ databases">
        <title>Corchorus olitorius genome sequencing.</title>
        <authorList>
            <person name="Alam M."/>
            <person name="Haque M.S."/>
            <person name="Islam M.S."/>
            <person name="Emdad E.M."/>
            <person name="Islam M.M."/>
            <person name="Ahmed B."/>
            <person name="Halim A."/>
            <person name="Hossen Q.M.M."/>
            <person name="Hossain M.Z."/>
            <person name="Ahmed R."/>
            <person name="Khan M.M."/>
            <person name="Islam R."/>
            <person name="Rashid M.M."/>
            <person name="Khan S.A."/>
            <person name="Rahman M.S."/>
            <person name="Alam M."/>
            <person name="Yahiya A.S."/>
            <person name="Khan M.S."/>
            <person name="Azam M.S."/>
            <person name="Haque T."/>
            <person name="Lashkar M.Z.H."/>
            <person name="Akhand A.I."/>
            <person name="Morshed G."/>
            <person name="Roy S."/>
            <person name="Uddin K.S."/>
            <person name="Rabeya T."/>
            <person name="Hossain A.S."/>
            <person name="Chowdhury A."/>
            <person name="Snigdha A.R."/>
            <person name="Mortoza M.S."/>
            <person name="Matin S.A."/>
            <person name="Hoque S.M.E."/>
            <person name="Islam M.K."/>
            <person name="Roy D.K."/>
            <person name="Haider R."/>
            <person name="Moosa M.M."/>
            <person name="Elias S.M."/>
            <person name="Hasan A.M."/>
            <person name="Jahan S."/>
            <person name="Shafiuddin M."/>
            <person name="Mahmood N."/>
            <person name="Shommy N.S."/>
        </authorList>
    </citation>
    <scope>NUCLEOTIDE SEQUENCE [LARGE SCALE GENOMIC DNA]</scope>
    <source>
        <strain evidence="4">cv. O-4</strain>
    </source>
</reference>
<dbReference type="InterPro" id="IPR055290">
    <property type="entry name" value="At3g26010-like"/>
</dbReference>
<dbReference type="EMBL" id="AWUE01020871">
    <property type="protein sequence ID" value="OMO64884.1"/>
    <property type="molecule type" value="Genomic_DNA"/>
</dbReference>
<feature type="domain" description="F-box associated beta-propeller type 1" evidence="2">
    <location>
        <begin position="119"/>
        <end position="264"/>
    </location>
</feature>
<name>A0A1R3H3G6_9ROSI</name>
<feature type="domain" description="F-box" evidence="1">
    <location>
        <begin position="18"/>
        <end position="54"/>
    </location>
</feature>
<dbReference type="NCBIfam" id="TIGR01640">
    <property type="entry name" value="F_box_assoc_1"/>
    <property type="match status" value="1"/>
</dbReference>
<dbReference type="InterPro" id="IPR036047">
    <property type="entry name" value="F-box-like_dom_sf"/>
</dbReference>
<dbReference type="InterPro" id="IPR001810">
    <property type="entry name" value="F-box_dom"/>
</dbReference>
<evidence type="ECO:0000313" key="3">
    <source>
        <dbReference type="EMBL" id="OMO64884.1"/>
    </source>
</evidence>
<dbReference type="InterPro" id="IPR017451">
    <property type="entry name" value="F-box-assoc_interact_dom"/>
</dbReference>
<dbReference type="InterPro" id="IPR006527">
    <property type="entry name" value="F-box-assoc_dom_typ1"/>
</dbReference>
<comment type="caution">
    <text evidence="3">The sequence shown here is derived from an EMBL/GenBank/DDBJ whole genome shotgun (WGS) entry which is preliminary data.</text>
</comment>
<evidence type="ECO:0000313" key="4">
    <source>
        <dbReference type="Proteomes" id="UP000187203"/>
    </source>
</evidence>
<dbReference type="AlphaFoldDB" id="A0A1R3H3G6"/>
<organism evidence="3 4">
    <name type="scientific">Corchorus olitorius</name>
    <dbReference type="NCBI Taxonomy" id="93759"/>
    <lineage>
        <taxon>Eukaryota</taxon>
        <taxon>Viridiplantae</taxon>
        <taxon>Streptophyta</taxon>
        <taxon>Embryophyta</taxon>
        <taxon>Tracheophyta</taxon>
        <taxon>Spermatophyta</taxon>
        <taxon>Magnoliopsida</taxon>
        <taxon>eudicotyledons</taxon>
        <taxon>Gunneridae</taxon>
        <taxon>Pentapetalae</taxon>
        <taxon>rosids</taxon>
        <taxon>malvids</taxon>
        <taxon>Malvales</taxon>
        <taxon>Malvaceae</taxon>
        <taxon>Grewioideae</taxon>
        <taxon>Apeibeae</taxon>
        <taxon>Corchorus</taxon>
    </lineage>
</organism>
<dbReference type="PANTHER" id="PTHR35546:SF25">
    <property type="entry name" value="F-BOX DOMAIN-CONTAINING PROTEIN"/>
    <property type="match status" value="1"/>
</dbReference>
<protein>
    <submittedName>
        <fullName evidence="3">Uncharacterized protein</fullName>
    </submittedName>
</protein>
<dbReference type="PANTHER" id="PTHR35546">
    <property type="entry name" value="F-BOX PROTEIN INTERACTION DOMAIN PROTEIN-RELATED"/>
    <property type="match status" value="1"/>
</dbReference>
<sequence length="353" mass="40805">MKKTSTVATPAEIIGHNPDLLRQILIRLPTRPLLKFKCVSKQWLSLVSSPDFCHSLTCHHYQTNGYLKPTSLLLRCSYKYKSSSELICVSMKHIIKAPVFDFLYSRDTCVLDGFLVLNSCKGLFLCVCTFISHSHRNMIISKYLVCNPTTKKFKELSFPSQPSFGFNATLAFDPLKSPHYKIIHIWKLSALENKFRLDIYSSETDSWSVFNRCFSMNCNFEACEDSVFWDGKIYWNRRWGKPFYFDMEDKRFGEMQISFPTHVQRIEECQGALNLVAICPAHNRLDLKVFEKPCGSSGWHLKHNVCIAEVGKARPKVFQGYYMPFSLFKDFPVWLFYFYLDSPAQPSTVATTG</sequence>
<dbReference type="SUPFAM" id="SSF81383">
    <property type="entry name" value="F-box domain"/>
    <property type="match status" value="1"/>
</dbReference>